<proteinExistence type="predicted"/>
<organism evidence="2 3">
    <name type="scientific">Portibacter lacus</name>
    <dbReference type="NCBI Taxonomy" id="1099794"/>
    <lineage>
        <taxon>Bacteria</taxon>
        <taxon>Pseudomonadati</taxon>
        <taxon>Bacteroidota</taxon>
        <taxon>Saprospiria</taxon>
        <taxon>Saprospirales</taxon>
        <taxon>Haliscomenobacteraceae</taxon>
        <taxon>Portibacter</taxon>
    </lineage>
</organism>
<evidence type="ECO:0000313" key="2">
    <source>
        <dbReference type="EMBL" id="GLR20108.1"/>
    </source>
</evidence>
<evidence type="ECO:0000313" key="3">
    <source>
        <dbReference type="Proteomes" id="UP001156666"/>
    </source>
</evidence>
<name>A0AA37ST82_9BACT</name>
<sequence>MAEIGPSLLPDSIPLDYSRGHPLLFHFLGSSWILIFGSGFFSMHFFALTITIGFLFTAVALLKTFENDQVTFWVTLLLCIQPLFVAQASIVLPEMLLATLTLCSIYFYVKGRTLLYICFGVLTILTKETGILIIGAIALYDFIKNIAEKRSFIEIIKSGFIYICPILALVAHMIYLKAVFGWYLYPEHTGLIKSDINRVIIAFSSTIKDQVWNQWRFLITVPFILLYGYHIVLKKNFASIVFIIISILISLYFNTFYGNHFVITVLYILFAGHFAIERFIKGKEREKIILLFFIFIIIYCLFSAANFYTVRYLLSTFLYILFIPIYFLLTDSVFKKYIPYLFIVFVPLFIFELLNPKAVNDVNLSYLSYCPLQMEAVEFLEENEWYKERINTKFLMYIALTDDKAGYRKTSETFENVNGGKESREAIYIFNNVELDERRDNFNGDLLKRFEMNHVWFEIWKEKE</sequence>
<dbReference type="AlphaFoldDB" id="A0AA37ST82"/>
<feature type="transmembrane region" description="Helical" evidence="1">
    <location>
        <begin position="32"/>
        <end position="62"/>
    </location>
</feature>
<protein>
    <recommendedName>
        <fullName evidence="4">Glycosyltransferase RgtA/B/C/D-like domain-containing protein</fullName>
    </recommendedName>
</protein>
<reference evidence="2" key="1">
    <citation type="journal article" date="2014" name="Int. J. Syst. Evol. Microbiol.">
        <title>Complete genome sequence of Corynebacterium casei LMG S-19264T (=DSM 44701T), isolated from a smear-ripened cheese.</title>
        <authorList>
            <consortium name="US DOE Joint Genome Institute (JGI-PGF)"/>
            <person name="Walter F."/>
            <person name="Albersmeier A."/>
            <person name="Kalinowski J."/>
            <person name="Ruckert C."/>
        </authorList>
    </citation>
    <scope>NUCLEOTIDE SEQUENCE</scope>
    <source>
        <strain evidence="2">NBRC 108769</strain>
    </source>
</reference>
<evidence type="ECO:0008006" key="4">
    <source>
        <dbReference type="Google" id="ProtNLM"/>
    </source>
</evidence>
<feature type="transmembrane region" description="Helical" evidence="1">
    <location>
        <begin position="259"/>
        <end position="276"/>
    </location>
</feature>
<gene>
    <name evidence="2" type="ORF">GCM10007940_47240</name>
</gene>
<evidence type="ECO:0000256" key="1">
    <source>
        <dbReference type="SAM" id="Phobius"/>
    </source>
</evidence>
<feature type="transmembrane region" description="Helical" evidence="1">
    <location>
        <begin position="114"/>
        <end position="140"/>
    </location>
</feature>
<keyword evidence="1" id="KW-0472">Membrane</keyword>
<feature type="transmembrane region" description="Helical" evidence="1">
    <location>
        <begin position="236"/>
        <end position="253"/>
    </location>
</feature>
<feature type="transmembrane region" description="Helical" evidence="1">
    <location>
        <begin position="212"/>
        <end position="229"/>
    </location>
</feature>
<keyword evidence="3" id="KW-1185">Reference proteome</keyword>
<dbReference type="Proteomes" id="UP001156666">
    <property type="component" value="Unassembled WGS sequence"/>
</dbReference>
<feature type="transmembrane region" description="Helical" evidence="1">
    <location>
        <begin position="288"/>
        <end position="306"/>
    </location>
</feature>
<feature type="transmembrane region" description="Helical" evidence="1">
    <location>
        <begin position="312"/>
        <end position="330"/>
    </location>
</feature>
<feature type="transmembrane region" description="Helical" evidence="1">
    <location>
        <begin position="160"/>
        <end position="185"/>
    </location>
</feature>
<keyword evidence="1" id="KW-1133">Transmembrane helix</keyword>
<comment type="caution">
    <text evidence="2">The sequence shown here is derived from an EMBL/GenBank/DDBJ whole genome shotgun (WGS) entry which is preliminary data.</text>
</comment>
<accession>A0AA37ST82</accession>
<feature type="transmembrane region" description="Helical" evidence="1">
    <location>
        <begin position="337"/>
        <end position="354"/>
    </location>
</feature>
<dbReference type="EMBL" id="BSOH01000037">
    <property type="protein sequence ID" value="GLR20108.1"/>
    <property type="molecule type" value="Genomic_DNA"/>
</dbReference>
<reference evidence="2" key="2">
    <citation type="submission" date="2023-01" db="EMBL/GenBank/DDBJ databases">
        <title>Draft genome sequence of Portibacter lacus strain NBRC 108769.</title>
        <authorList>
            <person name="Sun Q."/>
            <person name="Mori K."/>
        </authorList>
    </citation>
    <scope>NUCLEOTIDE SEQUENCE</scope>
    <source>
        <strain evidence="2">NBRC 108769</strain>
    </source>
</reference>
<keyword evidence="1" id="KW-0812">Transmembrane</keyword>